<protein>
    <recommendedName>
        <fullName evidence="2">TtsA-like Glycoside hydrolase family 108 domain-containing protein</fullName>
    </recommendedName>
</protein>
<evidence type="ECO:0000313" key="3">
    <source>
        <dbReference type="EMBL" id="TSJ41263.1"/>
    </source>
</evidence>
<dbReference type="AlphaFoldDB" id="A0A556MMX0"/>
<dbReference type="OrthoDB" id="672438at2"/>
<dbReference type="EMBL" id="VLPL01000008">
    <property type="protein sequence ID" value="TSJ41263.1"/>
    <property type="molecule type" value="Genomic_DNA"/>
</dbReference>
<sequence>MANFEKSQAIVGLNEGGYQNDPEDDGNWYLGNLIGTNWGIAAPTLAGFLGRTPTVAEMKKLSRATAELILKRNFWDKNNFGKLNNQSVATMLYDGAVNHGVSGMRILAEKALSRLKHPLVYHKVFTTEGIELMNKLNQKDLFYALKEVRANRYKASPKKQYINGWLNRLEHIKYSPESSSSNNTLMYSALLIVGIGLLFIGL</sequence>
<accession>A0A556MMX0</accession>
<organism evidence="3 4">
    <name type="scientific">Fluviicola chungangensis</name>
    <dbReference type="NCBI Taxonomy" id="2597671"/>
    <lineage>
        <taxon>Bacteria</taxon>
        <taxon>Pseudomonadati</taxon>
        <taxon>Bacteroidota</taxon>
        <taxon>Flavobacteriia</taxon>
        <taxon>Flavobacteriales</taxon>
        <taxon>Crocinitomicaceae</taxon>
        <taxon>Fluviicola</taxon>
    </lineage>
</organism>
<feature type="transmembrane region" description="Helical" evidence="1">
    <location>
        <begin position="184"/>
        <end position="201"/>
    </location>
</feature>
<dbReference type="SUPFAM" id="SSF53955">
    <property type="entry name" value="Lysozyme-like"/>
    <property type="match status" value="1"/>
</dbReference>
<dbReference type="InterPro" id="IPR008565">
    <property type="entry name" value="TtsA-like_GH18_dom"/>
</dbReference>
<dbReference type="Pfam" id="PF05838">
    <property type="entry name" value="Glyco_hydro_108"/>
    <property type="match status" value="1"/>
</dbReference>
<keyword evidence="1" id="KW-1133">Transmembrane helix</keyword>
<dbReference type="Gene3D" id="1.20.141.10">
    <property type="entry name" value="Chitosanase, subunit A, domain 1"/>
    <property type="match status" value="1"/>
</dbReference>
<dbReference type="Proteomes" id="UP000316008">
    <property type="component" value="Unassembled WGS sequence"/>
</dbReference>
<keyword evidence="1" id="KW-0472">Membrane</keyword>
<dbReference type="RefSeq" id="WP_144334074.1">
    <property type="nucleotide sequence ID" value="NZ_VLPL01000008.1"/>
</dbReference>
<evidence type="ECO:0000313" key="4">
    <source>
        <dbReference type="Proteomes" id="UP000316008"/>
    </source>
</evidence>
<proteinExistence type="predicted"/>
<evidence type="ECO:0000259" key="2">
    <source>
        <dbReference type="Pfam" id="PF05838"/>
    </source>
</evidence>
<comment type="caution">
    <text evidence="3">The sequence shown here is derived from an EMBL/GenBank/DDBJ whole genome shotgun (WGS) entry which is preliminary data.</text>
</comment>
<keyword evidence="4" id="KW-1185">Reference proteome</keyword>
<dbReference type="InterPro" id="IPR023346">
    <property type="entry name" value="Lysozyme-like_dom_sf"/>
</dbReference>
<gene>
    <name evidence="3" type="ORF">FO442_15240</name>
</gene>
<evidence type="ECO:0000256" key="1">
    <source>
        <dbReference type="SAM" id="Phobius"/>
    </source>
</evidence>
<keyword evidence="1" id="KW-0812">Transmembrane</keyword>
<feature type="domain" description="TtsA-like Glycoside hydrolase family 108" evidence="2">
    <location>
        <begin position="14"/>
        <end position="100"/>
    </location>
</feature>
<name>A0A556MMX0_9FLAO</name>
<reference evidence="3 4" key="1">
    <citation type="submission" date="2019-07" db="EMBL/GenBank/DDBJ databases">
        <authorList>
            <person name="Huq M.A."/>
        </authorList>
    </citation>
    <scope>NUCLEOTIDE SEQUENCE [LARGE SCALE GENOMIC DNA]</scope>
    <source>
        <strain evidence="3 4">MAH-3</strain>
    </source>
</reference>